<dbReference type="InterPro" id="IPR029057">
    <property type="entry name" value="PRTase-like"/>
</dbReference>
<evidence type="ECO:0000313" key="2">
    <source>
        <dbReference type="EMBL" id="VVD95529.1"/>
    </source>
</evidence>
<name>A0A5E4UBE3_9BURK</name>
<dbReference type="Proteomes" id="UP000368474">
    <property type="component" value="Unassembled WGS sequence"/>
</dbReference>
<reference evidence="2 3" key="1">
    <citation type="submission" date="2019-08" db="EMBL/GenBank/DDBJ databases">
        <authorList>
            <person name="Peeters C."/>
        </authorList>
    </citation>
    <scope>NUCLEOTIDE SEQUENCE [LARGE SCALE GENOMIC DNA]</scope>
    <source>
        <strain evidence="2 3">LMG 31116</strain>
    </source>
</reference>
<dbReference type="PANTHER" id="PTHR47505">
    <property type="entry name" value="DNA UTILIZATION PROTEIN YHGH"/>
    <property type="match status" value="1"/>
</dbReference>
<dbReference type="EC" id="2.4.2.14" evidence="2"/>
<dbReference type="Gene3D" id="3.40.50.2020">
    <property type="match status" value="1"/>
</dbReference>
<keyword evidence="3" id="KW-1185">Reference proteome</keyword>
<accession>A0A5E4UBE3</accession>
<dbReference type="GO" id="GO:0004044">
    <property type="term" value="F:amidophosphoribosyltransferase activity"/>
    <property type="evidence" value="ECO:0007669"/>
    <property type="project" value="UniProtKB-EC"/>
</dbReference>
<comment type="similarity">
    <text evidence="1">Belongs to the ComF/GntX family.</text>
</comment>
<dbReference type="EMBL" id="CABPSD010000004">
    <property type="protein sequence ID" value="VVD95529.1"/>
    <property type="molecule type" value="Genomic_DNA"/>
</dbReference>
<dbReference type="CDD" id="cd06223">
    <property type="entry name" value="PRTases_typeI"/>
    <property type="match status" value="1"/>
</dbReference>
<dbReference type="AlphaFoldDB" id="A0A5E4UBE3"/>
<dbReference type="RefSeq" id="WP_150566425.1">
    <property type="nucleotide sequence ID" value="NZ_CABPSD010000004.1"/>
</dbReference>
<proteinExistence type="inferred from homology"/>
<organism evidence="2 3">
    <name type="scientific">Pandoraea morbifera</name>
    <dbReference type="NCBI Taxonomy" id="2508300"/>
    <lineage>
        <taxon>Bacteria</taxon>
        <taxon>Pseudomonadati</taxon>
        <taxon>Pseudomonadota</taxon>
        <taxon>Betaproteobacteria</taxon>
        <taxon>Burkholderiales</taxon>
        <taxon>Burkholderiaceae</taxon>
        <taxon>Pandoraea</taxon>
    </lineage>
</organism>
<dbReference type="PANTHER" id="PTHR47505:SF1">
    <property type="entry name" value="DNA UTILIZATION PROTEIN YHGH"/>
    <property type="match status" value="1"/>
</dbReference>
<protein>
    <submittedName>
        <fullName evidence="2">Amidophosphoribosyltransferase</fullName>
        <ecNumber evidence="2">2.4.2.14</ecNumber>
    </submittedName>
</protein>
<evidence type="ECO:0000313" key="3">
    <source>
        <dbReference type="Proteomes" id="UP000368474"/>
    </source>
</evidence>
<dbReference type="InterPro" id="IPR051910">
    <property type="entry name" value="ComF/GntX_DNA_util-trans"/>
</dbReference>
<dbReference type="InterPro" id="IPR000836">
    <property type="entry name" value="PRTase_dom"/>
</dbReference>
<keyword evidence="2" id="KW-0328">Glycosyltransferase</keyword>
<dbReference type="SUPFAM" id="SSF53271">
    <property type="entry name" value="PRTase-like"/>
    <property type="match status" value="1"/>
</dbReference>
<gene>
    <name evidence="2" type="primary">purF</name>
    <name evidence="2" type="ORF">PMO31116_01834</name>
</gene>
<sequence length="195" mass="20960">MVTIHPQKIEGHFRAGVALDLHTTSSTPTGYNEAGHLQFDTARPEIAELLYQLKYHGNQEAANGIIEAAAAYLQQHRAHFDLMIPVPPSSARAVQPVLVLASGIGAAVGLPVVECIVTTRATTQLKGVTDPDERVKLVDGLYAVDPAHTAGRNILLFDDLFRSGTTMNAITDVLLKQGGAKSVCALTITKTRRNR</sequence>
<evidence type="ECO:0000256" key="1">
    <source>
        <dbReference type="ARBA" id="ARBA00008007"/>
    </source>
</evidence>
<keyword evidence="2" id="KW-0808">Transferase</keyword>